<dbReference type="Pfam" id="PF07607">
    <property type="entry name" value="DUF1570"/>
    <property type="match status" value="1"/>
</dbReference>
<sequence length="472" mass="53855">MLVVTGTAHADLVLYTVPGTEITLKLMGKVTVNVGGTVSCRHERGTLHFSLSDCQIVRTQSNQKIYGSKSSAARREGTAQSHLDLALWCVEQGMLEEADKELAEAWKADPNNPQVRLMVQLVKYRRATVPSSASIEQEMRQFVKSDSMKVARSRHYILLHDCSDADDPIYGKPIAQHRLDLLEKVYDSFYMKYALEGHPLRVPREPMRVVLFNDHADYLNFVRILSPSLKMAAGFYSPEENIAIFYRQKTDEAYEGADQLVEILKGLREEVRRNPSAAGGEIIRLAKTVELLVDIEGENKEIEVVTHEATHQLAANSGLLDREKFQVRWAHEGLASYFESPKEATWAGIGAVNEQRLGYYRILSHDPEHSSLEFVVTDRIFDYASTNGSVMSAYGQAWALTHYLMNEHLNELLAFYKKMAVDDFKVERDDAWRDKTFATFKECFGDIETLELEWRRYMRDLKTDDELLADKL</sequence>
<accession>A0A5C6F526</accession>
<gene>
    <name evidence="2" type="ORF">Poly51_27810</name>
</gene>
<dbReference type="InterPro" id="IPR011464">
    <property type="entry name" value="DUF1570"/>
</dbReference>
<dbReference type="EMBL" id="SJPW01000003">
    <property type="protein sequence ID" value="TWU56863.1"/>
    <property type="molecule type" value="Genomic_DNA"/>
</dbReference>
<organism evidence="2 3">
    <name type="scientific">Rubripirellula tenax</name>
    <dbReference type="NCBI Taxonomy" id="2528015"/>
    <lineage>
        <taxon>Bacteria</taxon>
        <taxon>Pseudomonadati</taxon>
        <taxon>Planctomycetota</taxon>
        <taxon>Planctomycetia</taxon>
        <taxon>Pirellulales</taxon>
        <taxon>Pirellulaceae</taxon>
        <taxon>Rubripirellula</taxon>
    </lineage>
</organism>
<evidence type="ECO:0000313" key="2">
    <source>
        <dbReference type="EMBL" id="TWU56863.1"/>
    </source>
</evidence>
<reference evidence="2 3" key="1">
    <citation type="submission" date="2019-02" db="EMBL/GenBank/DDBJ databases">
        <title>Deep-cultivation of Planctomycetes and their phenomic and genomic characterization uncovers novel biology.</title>
        <authorList>
            <person name="Wiegand S."/>
            <person name="Jogler M."/>
            <person name="Boedeker C."/>
            <person name="Pinto D."/>
            <person name="Vollmers J."/>
            <person name="Rivas-Marin E."/>
            <person name="Kohn T."/>
            <person name="Peeters S.H."/>
            <person name="Heuer A."/>
            <person name="Rast P."/>
            <person name="Oberbeckmann S."/>
            <person name="Bunk B."/>
            <person name="Jeske O."/>
            <person name="Meyerdierks A."/>
            <person name="Storesund J.E."/>
            <person name="Kallscheuer N."/>
            <person name="Luecker S."/>
            <person name="Lage O.M."/>
            <person name="Pohl T."/>
            <person name="Merkel B.J."/>
            <person name="Hornburger P."/>
            <person name="Mueller R.-W."/>
            <person name="Bruemmer F."/>
            <person name="Labrenz M."/>
            <person name="Spormann A.M."/>
            <person name="Op Den Camp H."/>
            <person name="Overmann J."/>
            <person name="Amann R."/>
            <person name="Jetten M.S.M."/>
            <person name="Mascher T."/>
            <person name="Medema M.H."/>
            <person name="Devos D.P."/>
            <person name="Kaster A.-K."/>
            <person name="Ovreas L."/>
            <person name="Rohde M."/>
            <person name="Galperin M.Y."/>
            <person name="Jogler C."/>
        </authorList>
    </citation>
    <scope>NUCLEOTIDE SEQUENCE [LARGE SCALE GENOMIC DNA]</scope>
    <source>
        <strain evidence="2 3">Poly51</strain>
    </source>
</reference>
<evidence type="ECO:0000259" key="1">
    <source>
        <dbReference type="Pfam" id="PF07607"/>
    </source>
</evidence>
<name>A0A5C6F526_9BACT</name>
<proteinExistence type="predicted"/>
<feature type="domain" description="DUF1570" evidence="1">
    <location>
        <begin position="302"/>
        <end position="420"/>
    </location>
</feature>
<dbReference type="Proteomes" id="UP000318288">
    <property type="component" value="Unassembled WGS sequence"/>
</dbReference>
<protein>
    <recommendedName>
        <fullName evidence="1">DUF1570 domain-containing protein</fullName>
    </recommendedName>
</protein>
<comment type="caution">
    <text evidence="2">The sequence shown here is derived from an EMBL/GenBank/DDBJ whole genome shotgun (WGS) entry which is preliminary data.</text>
</comment>
<keyword evidence="3" id="KW-1185">Reference proteome</keyword>
<dbReference type="AlphaFoldDB" id="A0A5C6F526"/>
<evidence type="ECO:0000313" key="3">
    <source>
        <dbReference type="Proteomes" id="UP000318288"/>
    </source>
</evidence>